<dbReference type="Pfam" id="PF03959">
    <property type="entry name" value="FSH1"/>
    <property type="match status" value="1"/>
</dbReference>
<sequence length="223" mass="24503">MRFLCLHGMGTNSRIYEMQTAAIRYGLDSQHTYEFIDGTVPTVAAHGIESIAGPNEQFLQYSDPESLESVAKALYDLEKLVDEEGPFDGVMAFSSGAALAASLMVHKLQKDPEKERLNPVFRCAIFFSGGPPEDPLGAISGQRRRMDFESDGEVIKIPTAHIWGANDQLYPTFGPVLSKLCCSDLRSDYIHDGGHEIPGPKDPKAVIKAVHVINRAIERALID</sequence>
<dbReference type="InterPro" id="IPR005645">
    <property type="entry name" value="FSH-like_dom"/>
</dbReference>
<dbReference type="GO" id="GO:0019748">
    <property type="term" value="P:secondary metabolic process"/>
    <property type="evidence" value="ECO:0007669"/>
    <property type="project" value="TreeGrafter"/>
</dbReference>
<keyword evidence="4" id="KW-1185">Reference proteome</keyword>
<gene>
    <name evidence="3" type="ORF">FHL15_001726</name>
</gene>
<dbReference type="Gene3D" id="3.40.50.1820">
    <property type="entry name" value="alpha/beta hydrolase"/>
    <property type="match status" value="1"/>
</dbReference>
<dbReference type="GO" id="GO:0016787">
    <property type="term" value="F:hydrolase activity"/>
    <property type="evidence" value="ECO:0007669"/>
    <property type="project" value="UniProtKB-KW"/>
</dbReference>
<feature type="domain" description="Serine hydrolase" evidence="2">
    <location>
        <begin position="2"/>
        <end position="202"/>
    </location>
</feature>
<comment type="caution">
    <text evidence="3">The sequence shown here is derived from an EMBL/GenBank/DDBJ whole genome shotgun (WGS) entry which is preliminary data.</text>
</comment>
<evidence type="ECO:0000256" key="1">
    <source>
        <dbReference type="ARBA" id="ARBA00022801"/>
    </source>
</evidence>
<dbReference type="OrthoDB" id="414698at2759"/>
<keyword evidence="1" id="KW-0378">Hydrolase</keyword>
<dbReference type="PANTHER" id="PTHR48070:SF7">
    <property type="entry name" value="SERINE HYDROLASE FSH DOMAIN-CONTAINING PROTEIN-RELATED"/>
    <property type="match status" value="1"/>
</dbReference>
<protein>
    <recommendedName>
        <fullName evidence="2">Serine hydrolase domain-containing protein</fullName>
    </recommendedName>
</protein>
<dbReference type="SUPFAM" id="SSF53474">
    <property type="entry name" value="alpha/beta-Hydrolases"/>
    <property type="match status" value="1"/>
</dbReference>
<accession>A0A553IB74</accession>
<dbReference type="InterPro" id="IPR050593">
    <property type="entry name" value="LovG"/>
</dbReference>
<dbReference type="PANTHER" id="PTHR48070">
    <property type="entry name" value="ESTERASE OVCA2"/>
    <property type="match status" value="1"/>
</dbReference>
<dbReference type="Proteomes" id="UP000319160">
    <property type="component" value="Unassembled WGS sequence"/>
</dbReference>
<evidence type="ECO:0000313" key="4">
    <source>
        <dbReference type="Proteomes" id="UP000319160"/>
    </source>
</evidence>
<evidence type="ECO:0000259" key="2">
    <source>
        <dbReference type="Pfam" id="PF03959"/>
    </source>
</evidence>
<evidence type="ECO:0000313" key="3">
    <source>
        <dbReference type="EMBL" id="TRX97448.1"/>
    </source>
</evidence>
<name>A0A553IB74_9PEZI</name>
<dbReference type="AlphaFoldDB" id="A0A553IB74"/>
<dbReference type="GO" id="GO:0005634">
    <property type="term" value="C:nucleus"/>
    <property type="evidence" value="ECO:0007669"/>
    <property type="project" value="TreeGrafter"/>
</dbReference>
<proteinExistence type="predicted"/>
<organism evidence="3 4">
    <name type="scientific">Xylaria flabelliformis</name>
    <dbReference type="NCBI Taxonomy" id="2512241"/>
    <lineage>
        <taxon>Eukaryota</taxon>
        <taxon>Fungi</taxon>
        <taxon>Dikarya</taxon>
        <taxon>Ascomycota</taxon>
        <taxon>Pezizomycotina</taxon>
        <taxon>Sordariomycetes</taxon>
        <taxon>Xylariomycetidae</taxon>
        <taxon>Xylariales</taxon>
        <taxon>Xylariaceae</taxon>
        <taxon>Xylaria</taxon>
    </lineage>
</organism>
<dbReference type="EMBL" id="VFLP01000006">
    <property type="protein sequence ID" value="TRX97448.1"/>
    <property type="molecule type" value="Genomic_DNA"/>
</dbReference>
<dbReference type="InterPro" id="IPR029058">
    <property type="entry name" value="AB_hydrolase_fold"/>
</dbReference>
<reference evidence="4" key="1">
    <citation type="submission" date="2019-06" db="EMBL/GenBank/DDBJ databases">
        <title>Draft genome sequence of the griseofulvin-producing fungus Xylaria cubensis strain G536.</title>
        <authorList>
            <person name="Mead M.E."/>
            <person name="Raja H.A."/>
            <person name="Steenwyk J.L."/>
            <person name="Knowles S.L."/>
            <person name="Oberlies N.H."/>
            <person name="Rokas A."/>
        </authorList>
    </citation>
    <scope>NUCLEOTIDE SEQUENCE [LARGE SCALE GENOMIC DNA]</scope>
    <source>
        <strain evidence="4">G536</strain>
    </source>
</reference>
<dbReference type="GO" id="GO:0005737">
    <property type="term" value="C:cytoplasm"/>
    <property type="evidence" value="ECO:0007669"/>
    <property type="project" value="TreeGrafter"/>
</dbReference>